<evidence type="ECO:0000256" key="6">
    <source>
        <dbReference type="ARBA" id="ARBA00022692"/>
    </source>
</evidence>
<keyword evidence="6" id="KW-0812">Transmembrane</keyword>
<feature type="domain" description="SLH" evidence="13">
    <location>
        <begin position="657"/>
        <end position="720"/>
    </location>
</feature>
<dbReference type="GO" id="GO:0015031">
    <property type="term" value="P:protein transport"/>
    <property type="evidence" value="ECO:0007669"/>
    <property type="project" value="UniProtKB-KW"/>
</dbReference>
<evidence type="ECO:0000313" key="14">
    <source>
        <dbReference type="EMBL" id="CDB45508.1"/>
    </source>
</evidence>
<evidence type="ECO:0000256" key="10">
    <source>
        <dbReference type="ARBA" id="ARBA00023237"/>
    </source>
</evidence>
<evidence type="ECO:0000256" key="11">
    <source>
        <dbReference type="SAM" id="Coils"/>
    </source>
</evidence>
<dbReference type="Pfam" id="PF00395">
    <property type="entry name" value="SLH"/>
    <property type="match status" value="1"/>
</dbReference>
<keyword evidence="5" id="KW-1134">Transmembrane beta strand</keyword>
<evidence type="ECO:0000256" key="1">
    <source>
        <dbReference type="ARBA" id="ARBA00004241"/>
    </source>
</evidence>
<protein>
    <submittedName>
        <fullName evidence="14">Hep_Hag family protein</fullName>
    </submittedName>
</protein>
<dbReference type="EMBL" id="CBDS010000039">
    <property type="protein sequence ID" value="CDB45508.1"/>
    <property type="molecule type" value="Genomic_DNA"/>
</dbReference>
<dbReference type="SUPFAM" id="SSF101967">
    <property type="entry name" value="Adhesin YadA, collagen-binding domain"/>
    <property type="match status" value="2"/>
</dbReference>
<dbReference type="PANTHER" id="PTHR43308:SF1">
    <property type="entry name" value="OUTER MEMBRANE PROTEIN ALPHA"/>
    <property type="match status" value="1"/>
</dbReference>
<name>R6I5T7_9FIRM</name>
<keyword evidence="10" id="KW-0998">Cell outer membrane</keyword>
<dbReference type="InterPro" id="IPR008635">
    <property type="entry name" value="Coiled_stalk_dom"/>
</dbReference>
<evidence type="ECO:0000256" key="2">
    <source>
        <dbReference type="ARBA" id="ARBA00004442"/>
    </source>
</evidence>
<gene>
    <name evidence="14" type="ORF">BN533_00634</name>
</gene>
<dbReference type="InterPro" id="IPR011049">
    <property type="entry name" value="Serralysin-like_metalloprot_C"/>
</dbReference>
<dbReference type="GO" id="GO:0009986">
    <property type="term" value="C:cell surface"/>
    <property type="evidence" value="ECO:0007669"/>
    <property type="project" value="UniProtKB-SubCell"/>
</dbReference>
<dbReference type="STRING" id="1262914.BN533_00634"/>
<dbReference type="InterPro" id="IPR008640">
    <property type="entry name" value="Adhesin_Head_dom"/>
</dbReference>
<comment type="subcellular location">
    <subcellularLocation>
        <location evidence="2">Cell outer membrane</location>
    </subcellularLocation>
    <subcellularLocation>
        <location evidence="1">Cell surface</location>
    </subcellularLocation>
</comment>
<reference evidence="14" key="1">
    <citation type="submission" date="2012-11" db="EMBL/GenBank/DDBJ databases">
        <title>Dependencies among metagenomic species, viruses, plasmids and units of genetic variation.</title>
        <authorList>
            <person name="Nielsen H.B."/>
            <person name="Almeida M."/>
            <person name="Juncker A.S."/>
            <person name="Rasmussen S."/>
            <person name="Li J."/>
            <person name="Sunagawa S."/>
            <person name="Plichta D."/>
            <person name="Gautier L."/>
            <person name="Le Chatelier E."/>
            <person name="Peletier E."/>
            <person name="Bonde I."/>
            <person name="Nielsen T."/>
            <person name="Manichanh C."/>
            <person name="Arumugam M."/>
            <person name="Batto J."/>
            <person name="Santos M.B.Q.D."/>
            <person name="Blom N."/>
            <person name="Borruel N."/>
            <person name="Burgdorf K.S."/>
            <person name="Boumezbeur F."/>
            <person name="Casellas F."/>
            <person name="Dore J."/>
            <person name="Guarner F."/>
            <person name="Hansen T."/>
            <person name="Hildebrand F."/>
            <person name="Kaas R.S."/>
            <person name="Kennedy S."/>
            <person name="Kristiansen K."/>
            <person name="Kultima J.R."/>
            <person name="Leonard P."/>
            <person name="Levenez F."/>
            <person name="Lund O."/>
            <person name="Moumen B."/>
            <person name="Le Paslier D."/>
            <person name="Pons N."/>
            <person name="Pedersen O."/>
            <person name="Prifti E."/>
            <person name="Qin J."/>
            <person name="Raes J."/>
            <person name="Tap J."/>
            <person name="Tims S."/>
            <person name="Ussery D.W."/>
            <person name="Yamada T."/>
            <person name="MetaHit consortium"/>
            <person name="Renault P."/>
            <person name="Sicheritz-Ponten T."/>
            <person name="Bork P."/>
            <person name="Wang J."/>
            <person name="Brunak S."/>
            <person name="Ehrlich S.D."/>
        </authorList>
    </citation>
    <scope>NUCLEOTIDE SEQUENCE [LARGE SCALE GENOMIC DNA]</scope>
</reference>
<dbReference type="Pfam" id="PF05658">
    <property type="entry name" value="YadA_head"/>
    <property type="match status" value="4"/>
</dbReference>
<evidence type="ECO:0000256" key="3">
    <source>
        <dbReference type="ARBA" id="ARBA00005848"/>
    </source>
</evidence>
<keyword evidence="9" id="KW-0472">Membrane</keyword>
<evidence type="ECO:0000256" key="4">
    <source>
        <dbReference type="ARBA" id="ARBA00022448"/>
    </source>
</evidence>
<evidence type="ECO:0000256" key="5">
    <source>
        <dbReference type="ARBA" id="ARBA00022452"/>
    </source>
</evidence>
<comment type="caution">
    <text evidence="14">The sequence shown here is derived from an EMBL/GenBank/DDBJ whole genome shotgun (WGS) entry which is preliminary data.</text>
</comment>
<dbReference type="InterPro" id="IPR001119">
    <property type="entry name" value="SLH_dom"/>
</dbReference>
<keyword evidence="11" id="KW-0175">Coiled coil</keyword>
<accession>R6I5T7</accession>
<dbReference type="Gene3D" id="2.150.10.10">
    <property type="entry name" value="Serralysin-like metalloprotease, C-terminal"/>
    <property type="match status" value="4"/>
</dbReference>
<dbReference type="RefSeq" id="WP_021717537.1">
    <property type="nucleotide sequence ID" value="NZ_CAUERG010000005.1"/>
</dbReference>
<keyword evidence="8" id="KW-0653">Protein transport</keyword>
<comment type="similarity">
    <text evidence="3">Belongs to the autotransporter-2 (AT-2) (TC 1.B.40) family.</text>
</comment>
<feature type="region of interest" description="Disordered" evidence="12">
    <location>
        <begin position="407"/>
        <end position="429"/>
    </location>
</feature>
<feature type="compositionally biased region" description="Polar residues" evidence="12">
    <location>
        <begin position="412"/>
        <end position="421"/>
    </location>
</feature>
<evidence type="ECO:0000256" key="9">
    <source>
        <dbReference type="ARBA" id="ARBA00023136"/>
    </source>
</evidence>
<organism evidence="14">
    <name type="scientific">Phascolarctobacterium faecium</name>
    <dbReference type="NCBI Taxonomy" id="33025"/>
    <lineage>
        <taxon>Bacteria</taxon>
        <taxon>Bacillati</taxon>
        <taxon>Bacillota</taxon>
        <taxon>Negativicutes</taxon>
        <taxon>Acidaminococcales</taxon>
        <taxon>Acidaminococcaceae</taxon>
        <taxon>Phascolarctobacterium</taxon>
    </lineage>
</organism>
<evidence type="ECO:0000256" key="7">
    <source>
        <dbReference type="ARBA" id="ARBA00022729"/>
    </source>
</evidence>
<dbReference type="SUPFAM" id="SSF54523">
    <property type="entry name" value="Pili subunits"/>
    <property type="match status" value="1"/>
</dbReference>
<dbReference type="CDD" id="cd12820">
    <property type="entry name" value="LbR_YadA-like"/>
    <property type="match status" value="1"/>
</dbReference>
<dbReference type="GO" id="GO:0009279">
    <property type="term" value="C:cell outer membrane"/>
    <property type="evidence" value="ECO:0007669"/>
    <property type="project" value="UniProtKB-SubCell"/>
</dbReference>
<keyword evidence="7" id="KW-0732">Signal</keyword>
<dbReference type="InterPro" id="IPR051465">
    <property type="entry name" value="Cell_Envelope_Struct_Comp"/>
</dbReference>
<dbReference type="AlphaFoldDB" id="R6I5T7"/>
<dbReference type="PROSITE" id="PS51272">
    <property type="entry name" value="SLH"/>
    <property type="match status" value="1"/>
</dbReference>
<keyword evidence="4" id="KW-0813">Transport</keyword>
<sequence>MKNNHTVVKEKLAVAIVFGLLAGYSETVPVYAADDVQTVKASKTAVKDDFFQQGEGFFPESTVQWGKHDKEITITTKNEEKTINTGSHGQYATAWGENSTAYGLASTAWGQNSLAQGSYSTAWGQNTIASGAGSTAWGSATSATKQFATAWGQNTIASGDIATAWGNGSVASGRYATAWGENTEASGVHATAWGQGTEAGNNYATAWGNGSVASGHTSTAFGHKSKAEGSYSVAFGYESKANATNSVAFGYYSQADAKYSIAMGEGVTEKGADYSVAIGGTVKVAETVALGYGSVADRDAKEYYQNLKQEDLDAAFIGNNTGKAWFATANAIAVGGGDVTRQITGVAAGTSATDAVNVGQLQSAIDSVRDEIHQSGGNITIEAGNGIKIEKNGDKYTISSDLDFGGDIGTPISPSENQDAPNGQIGSGSQLDIVGGITDSSKLTENNIGVVAGKDGKLHVQLGKDLQNIDRIQVNDKIVVGNVEINEDGKISGVADGKISADSTDAVNGSQLHATNQKIENITQDIDNINGRVNKLDGRIDKVAAGAAALAALHPLGFDPDEKLTFSAGVGNYKGETAAALGAFYHPDEKTIISMGGTIGNGENMVNLGISFALDNTSNVNNSKVAMAKEIVELRSQVMQLTSLVNKMAAVDDGTDNFRLFPDVPENHWAYEYIYKLAAQGVIEGYPDGNFCGDRMMTRYEFAAILYRAMQSGAPLESKILNEFEPELGRIRVDLINGNPNALDKVERVRVNSGIQRDHYGSVVSKAD</sequence>
<dbReference type="Gene3D" id="3.30.1300.30">
    <property type="entry name" value="GSPII I/J protein-like"/>
    <property type="match status" value="1"/>
</dbReference>
<dbReference type="PANTHER" id="PTHR43308">
    <property type="entry name" value="OUTER MEMBRANE PROTEIN ALPHA-RELATED"/>
    <property type="match status" value="1"/>
</dbReference>
<evidence type="ECO:0000256" key="8">
    <source>
        <dbReference type="ARBA" id="ARBA00022927"/>
    </source>
</evidence>
<feature type="coiled-coil region" evidence="11">
    <location>
        <begin position="512"/>
        <end position="539"/>
    </location>
</feature>
<proteinExistence type="inferred from homology"/>
<evidence type="ECO:0000259" key="13">
    <source>
        <dbReference type="PROSITE" id="PS51272"/>
    </source>
</evidence>
<evidence type="ECO:0000256" key="12">
    <source>
        <dbReference type="SAM" id="MobiDB-lite"/>
    </source>
</evidence>
<dbReference type="HOGENOM" id="CLU_017704_0_0_9"/>
<dbReference type="Pfam" id="PF05662">
    <property type="entry name" value="YadA_stalk"/>
    <property type="match status" value="2"/>
</dbReference>
<dbReference type="Pfam" id="PF03895">
    <property type="entry name" value="YadA_anchor"/>
    <property type="match status" value="1"/>
</dbReference>
<dbReference type="eggNOG" id="COG5295">
    <property type="taxonomic scope" value="Bacteria"/>
</dbReference>
<dbReference type="InterPro" id="IPR045584">
    <property type="entry name" value="Pilin-like"/>
</dbReference>
<dbReference type="InterPro" id="IPR005594">
    <property type="entry name" value="YadA_C"/>
</dbReference>
<dbReference type="Gene3D" id="6.10.250.2120">
    <property type="match status" value="1"/>
</dbReference>